<dbReference type="GeneID" id="93575281"/>
<accession>A0A1L9UKQ0</accession>
<protein>
    <submittedName>
        <fullName evidence="2">Uncharacterized protein</fullName>
    </submittedName>
</protein>
<dbReference type="VEuPathDB" id="FungiDB:ASPBRDRAFT_30565"/>
<feature type="compositionally biased region" description="Polar residues" evidence="1">
    <location>
        <begin position="60"/>
        <end position="78"/>
    </location>
</feature>
<sequence length="179" mass="19552">MCFRAGISRVSELYWDLPTLLWNEDHSQTKGISRGAAEIPNVLWSIVAAALSIGRAASSSANTPRADSVQSGCNSHTDPQQRRTTIRHTAMRDARGETLQFADVDGSKREGKPIREPSTVQLAVPGAQINPVHGDSTKTLGRRNLLERNKGAMVEHVFLMSHSQAPGQFGLGMKRIQPK</sequence>
<dbReference type="AlphaFoldDB" id="A0A1L9UKQ0"/>
<gene>
    <name evidence="2" type="ORF">ASPBRDRAFT_30565</name>
</gene>
<feature type="region of interest" description="Disordered" evidence="1">
    <location>
        <begin position="60"/>
        <end position="87"/>
    </location>
</feature>
<dbReference type="EMBL" id="KV878684">
    <property type="protein sequence ID" value="OJJ72234.1"/>
    <property type="molecule type" value="Genomic_DNA"/>
</dbReference>
<reference evidence="3" key="1">
    <citation type="journal article" date="2017" name="Genome Biol.">
        <title>Comparative genomics reveals high biological diversity and specific adaptations in the industrially and medically important fungal genus Aspergillus.</title>
        <authorList>
            <person name="de Vries R.P."/>
            <person name="Riley R."/>
            <person name="Wiebenga A."/>
            <person name="Aguilar-Osorio G."/>
            <person name="Amillis S."/>
            <person name="Uchima C.A."/>
            <person name="Anderluh G."/>
            <person name="Asadollahi M."/>
            <person name="Askin M."/>
            <person name="Barry K."/>
            <person name="Battaglia E."/>
            <person name="Bayram O."/>
            <person name="Benocci T."/>
            <person name="Braus-Stromeyer S.A."/>
            <person name="Caldana C."/>
            <person name="Canovas D."/>
            <person name="Cerqueira G.C."/>
            <person name="Chen F."/>
            <person name="Chen W."/>
            <person name="Choi C."/>
            <person name="Clum A."/>
            <person name="Dos Santos R.A."/>
            <person name="Damasio A.R."/>
            <person name="Diallinas G."/>
            <person name="Emri T."/>
            <person name="Fekete E."/>
            <person name="Flipphi M."/>
            <person name="Freyberg S."/>
            <person name="Gallo A."/>
            <person name="Gournas C."/>
            <person name="Habgood R."/>
            <person name="Hainaut M."/>
            <person name="Harispe M.L."/>
            <person name="Henrissat B."/>
            <person name="Hilden K.S."/>
            <person name="Hope R."/>
            <person name="Hossain A."/>
            <person name="Karabika E."/>
            <person name="Karaffa L."/>
            <person name="Karanyi Z."/>
            <person name="Krasevec N."/>
            <person name="Kuo A."/>
            <person name="Kusch H."/>
            <person name="LaButti K."/>
            <person name="Lagendijk E.L."/>
            <person name="Lapidus A."/>
            <person name="Levasseur A."/>
            <person name="Lindquist E."/>
            <person name="Lipzen A."/>
            <person name="Logrieco A.F."/>
            <person name="MacCabe A."/>
            <person name="Maekelae M.R."/>
            <person name="Malavazi I."/>
            <person name="Melin P."/>
            <person name="Meyer V."/>
            <person name="Mielnichuk N."/>
            <person name="Miskei M."/>
            <person name="Molnar A.P."/>
            <person name="Mule G."/>
            <person name="Ngan C.Y."/>
            <person name="Orejas M."/>
            <person name="Orosz E."/>
            <person name="Ouedraogo J.P."/>
            <person name="Overkamp K.M."/>
            <person name="Park H.-S."/>
            <person name="Perrone G."/>
            <person name="Piumi F."/>
            <person name="Punt P.J."/>
            <person name="Ram A.F."/>
            <person name="Ramon A."/>
            <person name="Rauscher S."/>
            <person name="Record E."/>
            <person name="Riano-Pachon D.M."/>
            <person name="Robert V."/>
            <person name="Roehrig J."/>
            <person name="Ruller R."/>
            <person name="Salamov A."/>
            <person name="Salih N.S."/>
            <person name="Samson R.A."/>
            <person name="Sandor E."/>
            <person name="Sanguinetti M."/>
            <person name="Schuetze T."/>
            <person name="Sepcic K."/>
            <person name="Shelest E."/>
            <person name="Sherlock G."/>
            <person name="Sophianopoulou V."/>
            <person name="Squina F.M."/>
            <person name="Sun H."/>
            <person name="Susca A."/>
            <person name="Todd R.B."/>
            <person name="Tsang A."/>
            <person name="Unkles S.E."/>
            <person name="van de Wiele N."/>
            <person name="van Rossen-Uffink D."/>
            <person name="Oliveira J.V."/>
            <person name="Vesth T.C."/>
            <person name="Visser J."/>
            <person name="Yu J.-H."/>
            <person name="Zhou M."/>
            <person name="Andersen M.R."/>
            <person name="Archer D.B."/>
            <person name="Baker S.E."/>
            <person name="Benoit I."/>
            <person name="Brakhage A.A."/>
            <person name="Braus G.H."/>
            <person name="Fischer R."/>
            <person name="Frisvad J.C."/>
            <person name="Goldman G.H."/>
            <person name="Houbraken J."/>
            <person name="Oakley B."/>
            <person name="Pocsi I."/>
            <person name="Scazzocchio C."/>
            <person name="Seiboth B."/>
            <person name="vanKuyk P.A."/>
            <person name="Wortman J."/>
            <person name="Dyer P.S."/>
            <person name="Grigoriev I.V."/>
        </authorList>
    </citation>
    <scope>NUCLEOTIDE SEQUENCE [LARGE SCALE GENOMIC DNA]</scope>
    <source>
        <strain evidence="3">CBS 101740 / IMI 381727 / IBT 21946</strain>
    </source>
</reference>
<evidence type="ECO:0000256" key="1">
    <source>
        <dbReference type="SAM" id="MobiDB-lite"/>
    </source>
</evidence>
<organism evidence="2 3">
    <name type="scientific">Aspergillus brasiliensis (strain CBS 101740 / IMI 381727 / IBT 21946)</name>
    <dbReference type="NCBI Taxonomy" id="767769"/>
    <lineage>
        <taxon>Eukaryota</taxon>
        <taxon>Fungi</taxon>
        <taxon>Dikarya</taxon>
        <taxon>Ascomycota</taxon>
        <taxon>Pezizomycotina</taxon>
        <taxon>Eurotiomycetes</taxon>
        <taxon>Eurotiomycetidae</taxon>
        <taxon>Eurotiales</taxon>
        <taxon>Aspergillaceae</taxon>
        <taxon>Aspergillus</taxon>
        <taxon>Aspergillus subgen. Circumdati</taxon>
    </lineage>
</organism>
<name>A0A1L9UKQ0_ASPBC</name>
<proteinExistence type="predicted"/>
<evidence type="ECO:0000313" key="2">
    <source>
        <dbReference type="EMBL" id="OJJ72234.1"/>
    </source>
</evidence>
<evidence type="ECO:0000313" key="3">
    <source>
        <dbReference type="Proteomes" id="UP000184499"/>
    </source>
</evidence>
<keyword evidence="3" id="KW-1185">Reference proteome</keyword>
<dbReference type="RefSeq" id="XP_067479482.1">
    <property type="nucleotide sequence ID" value="XM_067622793.1"/>
</dbReference>
<dbReference type="Proteomes" id="UP000184499">
    <property type="component" value="Unassembled WGS sequence"/>
</dbReference>